<dbReference type="GO" id="GO:0016874">
    <property type="term" value="F:ligase activity"/>
    <property type="evidence" value="ECO:0007669"/>
    <property type="project" value="UniProtKB-KW"/>
</dbReference>
<dbReference type="InterPro" id="IPR036420">
    <property type="entry name" value="BRCT_dom_sf"/>
</dbReference>
<organism evidence="2 3">
    <name type="scientific">Sulfuricurvum kujiense</name>
    <dbReference type="NCBI Taxonomy" id="148813"/>
    <lineage>
        <taxon>Bacteria</taxon>
        <taxon>Pseudomonadati</taxon>
        <taxon>Campylobacterota</taxon>
        <taxon>Epsilonproteobacteria</taxon>
        <taxon>Campylobacterales</taxon>
        <taxon>Sulfurimonadaceae</taxon>
        <taxon>Sulfuricurvum</taxon>
    </lineage>
</organism>
<dbReference type="EMBL" id="DLUI01000132">
    <property type="protein sequence ID" value="DAB37800.1"/>
    <property type="molecule type" value="Genomic_DNA"/>
</dbReference>
<keyword evidence="2" id="KW-0436">Ligase</keyword>
<proteinExistence type="predicted"/>
<dbReference type="AlphaFoldDB" id="A0A2D3WFD7"/>
<feature type="domain" description="BRCT" evidence="1">
    <location>
        <begin position="85"/>
        <end position="176"/>
    </location>
</feature>
<evidence type="ECO:0000313" key="3">
    <source>
        <dbReference type="Proteomes" id="UP000228859"/>
    </source>
</evidence>
<name>A0A2D3WFD7_9BACT</name>
<dbReference type="Proteomes" id="UP000228859">
    <property type="component" value="Unassembled WGS sequence"/>
</dbReference>
<dbReference type="InterPro" id="IPR001357">
    <property type="entry name" value="BRCT_dom"/>
</dbReference>
<evidence type="ECO:0000313" key="2">
    <source>
        <dbReference type="EMBL" id="DAB37800.1"/>
    </source>
</evidence>
<protein>
    <submittedName>
        <fullName evidence="2">NAD-dependent DNA ligase</fullName>
    </submittedName>
</protein>
<reference evidence="2 3" key="1">
    <citation type="journal article" date="2017" name="Front. Microbiol.">
        <title>Comparative Genomic Analysis of the Class Epsilonproteobacteria and Proposed Reclassification to Epsilonbacteraeota (phyl. nov.).</title>
        <authorList>
            <person name="Waite D.W."/>
            <person name="Vanwonterghem I."/>
            <person name="Rinke C."/>
            <person name="Parks D.H."/>
            <person name="Zhang Y."/>
            <person name="Takai K."/>
            <person name="Sievert S.M."/>
            <person name="Simon J."/>
            <person name="Campbell B.J."/>
            <person name="Hanson T.E."/>
            <person name="Woyke T."/>
            <person name="Klotz M.G."/>
            <person name="Hugenholtz P."/>
        </authorList>
    </citation>
    <scope>NUCLEOTIDE SEQUENCE [LARGE SCALE GENOMIC DNA]</scope>
    <source>
        <strain evidence="2">UBA12443</strain>
    </source>
</reference>
<dbReference type="PROSITE" id="PS50172">
    <property type="entry name" value="BRCT"/>
    <property type="match status" value="1"/>
</dbReference>
<evidence type="ECO:0000259" key="1">
    <source>
        <dbReference type="PROSITE" id="PS50172"/>
    </source>
</evidence>
<sequence length="176" mass="19749">MIADGSIVQAEADFLLHWMEANQSAAHQWPANILYSRVKEYLADGVLDETEKEELFTLLKQITGGENVADTVQSMASNLPLDTPPPDIEFENRIFCLTGTFTVGSRDNVTKLIESKGGKCVKAPTQKTDYLIIGIIGSRDWIHSTHGRKIEMAMELRDTGEVSIRIISEEHWIKFI</sequence>
<dbReference type="Gene3D" id="3.40.50.10190">
    <property type="entry name" value="BRCT domain"/>
    <property type="match status" value="1"/>
</dbReference>
<accession>A0A2D3WFD7</accession>
<dbReference type="CDD" id="cd17748">
    <property type="entry name" value="BRCT_DNA_ligase_like"/>
    <property type="match status" value="1"/>
</dbReference>
<gene>
    <name evidence="2" type="ORF">CFH83_09185</name>
</gene>
<dbReference type="SUPFAM" id="SSF52113">
    <property type="entry name" value="BRCT domain"/>
    <property type="match status" value="1"/>
</dbReference>
<dbReference type="Pfam" id="PF00533">
    <property type="entry name" value="BRCT"/>
    <property type="match status" value="1"/>
</dbReference>
<comment type="caution">
    <text evidence="2">The sequence shown here is derived from an EMBL/GenBank/DDBJ whole genome shotgun (WGS) entry which is preliminary data.</text>
</comment>